<reference evidence="1 2" key="1">
    <citation type="journal article" date="2017" name="Curr. Biol.">
        <title>The Evolution of Venom by Co-option of Single-Copy Genes.</title>
        <authorList>
            <person name="Martinson E.O."/>
            <person name="Mrinalini"/>
            <person name="Kelkar Y.D."/>
            <person name="Chang C.H."/>
            <person name="Werren J.H."/>
        </authorList>
    </citation>
    <scope>NUCLEOTIDE SEQUENCE [LARGE SCALE GENOMIC DNA]</scope>
    <source>
        <strain evidence="1 2">Alberta</strain>
        <tissue evidence="1">Whole body</tissue>
    </source>
</reference>
<accession>A0A232EQA0</accession>
<dbReference type="Proteomes" id="UP000215335">
    <property type="component" value="Unassembled WGS sequence"/>
</dbReference>
<dbReference type="EMBL" id="NNAY01002832">
    <property type="protein sequence ID" value="OXU20476.1"/>
    <property type="molecule type" value="Genomic_DNA"/>
</dbReference>
<name>A0A232EQA0_9HYME</name>
<organism evidence="1 2">
    <name type="scientific">Trichomalopsis sarcophagae</name>
    <dbReference type="NCBI Taxonomy" id="543379"/>
    <lineage>
        <taxon>Eukaryota</taxon>
        <taxon>Metazoa</taxon>
        <taxon>Ecdysozoa</taxon>
        <taxon>Arthropoda</taxon>
        <taxon>Hexapoda</taxon>
        <taxon>Insecta</taxon>
        <taxon>Pterygota</taxon>
        <taxon>Neoptera</taxon>
        <taxon>Endopterygota</taxon>
        <taxon>Hymenoptera</taxon>
        <taxon>Apocrita</taxon>
        <taxon>Proctotrupomorpha</taxon>
        <taxon>Chalcidoidea</taxon>
        <taxon>Pteromalidae</taxon>
        <taxon>Pteromalinae</taxon>
        <taxon>Trichomalopsis</taxon>
    </lineage>
</organism>
<evidence type="ECO:0000313" key="1">
    <source>
        <dbReference type="EMBL" id="OXU20476.1"/>
    </source>
</evidence>
<comment type="caution">
    <text evidence="1">The sequence shown here is derived from an EMBL/GenBank/DDBJ whole genome shotgun (WGS) entry which is preliminary data.</text>
</comment>
<keyword evidence="2" id="KW-1185">Reference proteome</keyword>
<gene>
    <name evidence="1" type="ORF">TSAR_013729</name>
</gene>
<sequence length="340" mass="40243">MEKIEALVDVLGKFGEELGNVKDIIADMQGIVLKQTANLKEELASFKQNLEKNETPRAAHFSEAEKEMRERILKLKLEVGKLEMVKRKQEAALLKNKNDNSDQACKKLVNGYAEPIDVTNSLMKMRLESIADRSFTETKTWKPTWSNEYEYQYSLPSSTSSTRSYVVKNDENNRADRSPLPAEWWKQISTLKRADEHIDWKREYAERKQCKYNLMIKEGWKSSKASHEELEAIFQMWMGKIKWTVLKRFREKTGKALFNVKFDSLEDRQKVYDMRQEIGEEGYLLVGEDLSAIERKERWTMLMMSERLRTEGKIVVFENKRICVDDEWWTYDWMDGWTRI</sequence>
<protein>
    <submittedName>
        <fullName evidence="1">Uncharacterized protein</fullName>
    </submittedName>
</protein>
<proteinExistence type="predicted"/>
<dbReference type="AlphaFoldDB" id="A0A232EQA0"/>
<evidence type="ECO:0000313" key="2">
    <source>
        <dbReference type="Proteomes" id="UP000215335"/>
    </source>
</evidence>